<dbReference type="PANTHER" id="PTHR43243:SF22">
    <property type="entry name" value="CATIONIC AMINO ACID TRANSPORTER 5"/>
    <property type="match status" value="1"/>
</dbReference>
<reference evidence="4" key="1">
    <citation type="submission" date="2020-07" db="EMBL/GenBank/DDBJ databases">
        <title>Ethylene signaling mediates host invasion by parasitic plants.</title>
        <authorList>
            <person name="Yoshida S."/>
        </authorList>
    </citation>
    <scope>NUCLEOTIDE SEQUENCE</scope>
    <source>
        <strain evidence="4">Okayama</strain>
    </source>
</reference>
<dbReference type="Pfam" id="PF13906">
    <property type="entry name" value="AA_permease_C"/>
    <property type="match status" value="1"/>
</dbReference>
<keyword evidence="2" id="KW-0812">Transmembrane</keyword>
<sequence>MMMAITLLVRRYYARGITSRTNLLRLVGFLLIIIAFSMGTSAYWGLRPGGWVGYTITLPLWFFGTLGIAVMLPQERTPKVWGVPLVPWLPSLSIAINLFLMGSLGAETFIRFAVCTVIMLVYYVFFGLHATYDMAQKMKTTGSSKIPIEDDEKPSP</sequence>
<feature type="domain" description="Cationic amino acid transporter C-terminal" evidence="3">
    <location>
        <begin position="81"/>
        <end position="130"/>
    </location>
</feature>
<dbReference type="Proteomes" id="UP000653305">
    <property type="component" value="Unassembled WGS sequence"/>
</dbReference>
<keyword evidence="2" id="KW-1133">Transmembrane helix</keyword>
<feature type="transmembrane region" description="Helical" evidence="2">
    <location>
        <begin position="85"/>
        <end position="103"/>
    </location>
</feature>
<feature type="transmembrane region" description="Helical" evidence="2">
    <location>
        <begin position="51"/>
        <end position="73"/>
    </location>
</feature>
<dbReference type="GO" id="GO:0005313">
    <property type="term" value="F:L-glutamate transmembrane transporter activity"/>
    <property type="evidence" value="ECO:0007669"/>
    <property type="project" value="TreeGrafter"/>
</dbReference>
<comment type="caution">
    <text evidence="4">The sequence shown here is derived from an EMBL/GenBank/DDBJ whole genome shotgun (WGS) entry which is preliminary data.</text>
</comment>
<gene>
    <name evidence="4" type="ORF">PHJA_002228900</name>
</gene>
<dbReference type="EMBL" id="BMAC01000645">
    <property type="protein sequence ID" value="GFQ00850.1"/>
    <property type="molecule type" value="Genomic_DNA"/>
</dbReference>
<dbReference type="InterPro" id="IPR029485">
    <property type="entry name" value="CAT_C"/>
</dbReference>
<evidence type="ECO:0000256" key="1">
    <source>
        <dbReference type="ARBA" id="ARBA00008572"/>
    </source>
</evidence>
<proteinExistence type="inferred from homology"/>
<accession>A0A830CPF4</accession>
<organism evidence="4 5">
    <name type="scientific">Phtheirospermum japonicum</name>
    <dbReference type="NCBI Taxonomy" id="374723"/>
    <lineage>
        <taxon>Eukaryota</taxon>
        <taxon>Viridiplantae</taxon>
        <taxon>Streptophyta</taxon>
        <taxon>Embryophyta</taxon>
        <taxon>Tracheophyta</taxon>
        <taxon>Spermatophyta</taxon>
        <taxon>Magnoliopsida</taxon>
        <taxon>eudicotyledons</taxon>
        <taxon>Gunneridae</taxon>
        <taxon>Pentapetalae</taxon>
        <taxon>asterids</taxon>
        <taxon>lamiids</taxon>
        <taxon>Lamiales</taxon>
        <taxon>Orobanchaceae</taxon>
        <taxon>Orobanchaceae incertae sedis</taxon>
        <taxon>Phtheirospermum</taxon>
    </lineage>
</organism>
<evidence type="ECO:0000256" key="2">
    <source>
        <dbReference type="SAM" id="Phobius"/>
    </source>
</evidence>
<dbReference type="GO" id="GO:0005886">
    <property type="term" value="C:plasma membrane"/>
    <property type="evidence" value="ECO:0007669"/>
    <property type="project" value="TreeGrafter"/>
</dbReference>
<dbReference type="GO" id="GO:0015189">
    <property type="term" value="F:L-lysine transmembrane transporter activity"/>
    <property type="evidence" value="ECO:0007669"/>
    <property type="project" value="TreeGrafter"/>
</dbReference>
<name>A0A830CPF4_9LAMI</name>
<dbReference type="OrthoDB" id="3900342at2759"/>
<feature type="transmembrane region" description="Helical" evidence="2">
    <location>
        <begin position="21"/>
        <end position="45"/>
    </location>
</feature>
<dbReference type="AlphaFoldDB" id="A0A830CPF4"/>
<evidence type="ECO:0000313" key="5">
    <source>
        <dbReference type="Proteomes" id="UP000653305"/>
    </source>
</evidence>
<comment type="similarity">
    <text evidence="1">Belongs to the amino acid-polyamine-organocation (APC) superfamily. Cationic amino acid transporter (CAT) (TC 2.A.3.3) family.</text>
</comment>
<evidence type="ECO:0000313" key="4">
    <source>
        <dbReference type="EMBL" id="GFQ00850.1"/>
    </source>
</evidence>
<feature type="transmembrane region" description="Helical" evidence="2">
    <location>
        <begin position="109"/>
        <end position="128"/>
    </location>
</feature>
<keyword evidence="2" id="KW-0472">Membrane</keyword>
<keyword evidence="5" id="KW-1185">Reference proteome</keyword>
<protein>
    <submittedName>
        <fullName evidence="4">Cationic amino acid transporter 5</fullName>
    </submittedName>
</protein>
<dbReference type="PANTHER" id="PTHR43243">
    <property type="entry name" value="INNER MEMBRANE TRANSPORTER YGJI-RELATED"/>
    <property type="match status" value="1"/>
</dbReference>
<evidence type="ECO:0000259" key="3">
    <source>
        <dbReference type="Pfam" id="PF13906"/>
    </source>
</evidence>